<keyword evidence="8 10" id="KW-0413">Isomerase</keyword>
<keyword evidence="13" id="KW-1185">Reference proteome</keyword>
<sequence length="337" mass="36082">MSKAQPVKAPAGSARVLVTGGAGYIGSHACRALAEAGLLPIVYDNLVFGHEWAVKWGPLERGDIGDRDRLDAVIRQHRPEAVLHFAAFAYVGESVADPGRYYRNNVAGTLTLLEAMRDNGIPRMVFSSSCATYGIPRSLPITEATPQNPINPYGRSKLMVEQMLADFSRAHGIGWTALRYFNAAGACPQAGLGECHTPETHLIPLVLDAARGLREAVTICGTDYDTEDGTCVRDYVHVGDLAEAHVKALARLAGGGGSGAYNLGTNRGHSVRAVIAAVETATGRKVPVVEGPRREGDPAVLVADATRARTELGWTPRFTELARIIETAAEWHARMHA</sequence>
<dbReference type="Gene3D" id="3.40.50.720">
    <property type="entry name" value="NAD(P)-binding Rossmann-like Domain"/>
    <property type="match status" value="1"/>
</dbReference>
<evidence type="ECO:0000256" key="2">
    <source>
        <dbReference type="ARBA" id="ARBA00001911"/>
    </source>
</evidence>
<keyword evidence="7 10" id="KW-0520">NAD</keyword>
<feature type="domain" description="NAD-dependent epimerase/dehydratase" evidence="11">
    <location>
        <begin position="16"/>
        <end position="264"/>
    </location>
</feature>
<evidence type="ECO:0000259" key="11">
    <source>
        <dbReference type="Pfam" id="PF01370"/>
    </source>
</evidence>
<evidence type="ECO:0000256" key="7">
    <source>
        <dbReference type="ARBA" id="ARBA00023027"/>
    </source>
</evidence>
<evidence type="ECO:0000256" key="10">
    <source>
        <dbReference type="RuleBase" id="RU366046"/>
    </source>
</evidence>
<dbReference type="EMBL" id="QGTR01000008">
    <property type="protein sequence ID" value="PWV95752.1"/>
    <property type="molecule type" value="Genomic_DNA"/>
</dbReference>
<comment type="similarity">
    <text evidence="4 10">Belongs to the NAD(P)-dependent epimerase/dehydratase family.</text>
</comment>
<gene>
    <name evidence="12" type="ORF">DFR52_10816</name>
</gene>
<evidence type="ECO:0000313" key="12">
    <source>
        <dbReference type="EMBL" id="PWV95752.1"/>
    </source>
</evidence>
<dbReference type="EC" id="5.1.3.2" evidence="5 10"/>
<comment type="subunit">
    <text evidence="10">Homodimer.</text>
</comment>
<evidence type="ECO:0000256" key="3">
    <source>
        <dbReference type="ARBA" id="ARBA00004947"/>
    </source>
</evidence>
<dbReference type="NCBIfam" id="TIGR01179">
    <property type="entry name" value="galE"/>
    <property type="match status" value="1"/>
</dbReference>
<dbReference type="UniPathway" id="UPA00214"/>
<comment type="cofactor">
    <cofactor evidence="2 10">
        <name>NAD(+)</name>
        <dbReference type="ChEBI" id="CHEBI:57540"/>
    </cofactor>
</comment>
<dbReference type="Proteomes" id="UP000246352">
    <property type="component" value="Unassembled WGS sequence"/>
</dbReference>
<dbReference type="PANTHER" id="PTHR43725:SF53">
    <property type="entry name" value="UDP-ARABINOSE 4-EPIMERASE 1"/>
    <property type="match status" value="1"/>
</dbReference>
<evidence type="ECO:0000256" key="6">
    <source>
        <dbReference type="ARBA" id="ARBA00018569"/>
    </source>
</evidence>
<keyword evidence="9 10" id="KW-0119">Carbohydrate metabolism</keyword>
<dbReference type="OrthoDB" id="9801785at2"/>
<evidence type="ECO:0000256" key="1">
    <source>
        <dbReference type="ARBA" id="ARBA00000083"/>
    </source>
</evidence>
<dbReference type="RefSeq" id="WP_110034357.1">
    <property type="nucleotide sequence ID" value="NZ_QGTR01000008.1"/>
</dbReference>
<dbReference type="GO" id="GO:0033499">
    <property type="term" value="P:galactose catabolic process via UDP-galactose, Leloir pathway"/>
    <property type="evidence" value="ECO:0007669"/>
    <property type="project" value="TreeGrafter"/>
</dbReference>
<evidence type="ECO:0000313" key="13">
    <source>
        <dbReference type="Proteomes" id="UP000246352"/>
    </source>
</evidence>
<protein>
    <recommendedName>
        <fullName evidence="6 10">UDP-glucose 4-epimerase</fullName>
        <ecNumber evidence="5 10">5.1.3.2</ecNumber>
    </recommendedName>
</protein>
<dbReference type="PANTHER" id="PTHR43725">
    <property type="entry name" value="UDP-GLUCOSE 4-EPIMERASE"/>
    <property type="match status" value="1"/>
</dbReference>
<comment type="caution">
    <text evidence="12">The sequence shown here is derived from an EMBL/GenBank/DDBJ whole genome shotgun (WGS) entry which is preliminary data.</text>
</comment>
<comment type="pathway">
    <text evidence="3 10">Carbohydrate metabolism; galactose metabolism.</text>
</comment>
<dbReference type="InterPro" id="IPR005886">
    <property type="entry name" value="UDP_G4E"/>
</dbReference>
<evidence type="ECO:0000256" key="5">
    <source>
        <dbReference type="ARBA" id="ARBA00013189"/>
    </source>
</evidence>
<organism evidence="12 13">
    <name type="scientific">Hoeflea marina</name>
    <dbReference type="NCBI Taxonomy" id="274592"/>
    <lineage>
        <taxon>Bacteria</taxon>
        <taxon>Pseudomonadati</taxon>
        <taxon>Pseudomonadota</taxon>
        <taxon>Alphaproteobacteria</taxon>
        <taxon>Hyphomicrobiales</taxon>
        <taxon>Rhizobiaceae</taxon>
        <taxon>Hoeflea</taxon>
    </lineage>
</organism>
<dbReference type="CDD" id="cd05247">
    <property type="entry name" value="UDP_G4E_1_SDR_e"/>
    <property type="match status" value="1"/>
</dbReference>
<evidence type="ECO:0000256" key="4">
    <source>
        <dbReference type="ARBA" id="ARBA00007637"/>
    </source>
</evidence>
<reference evidence="12 13" key="1">
    <citation type="submission" date="2018-05" db="EMBL/GenBank/DDBJ databases">
        <title>Genomic Encyclopedia of Type Strains, Phase IV (KMG-IV): sequencing the most valuable type-strain genomes for metagenomic binning, comparative biology and taxonomic classification.</title>
        <authorList>
            <person name="Goeker M."/>
        </authorList>
    </citation>
    <scope>NUCLEOTIDE SEQUENCE [LARGE SCALE GENOMIC DNA]</scope>
    <source>
        <strain evidence="12 13">DSM 16791</strain>
    </source>
</reference>
<name>A0A317PGI4_9HYPH</name>
<dbReference type="InterPro" id="IPR036291">
    <property type="entry name" value="NAD(P)-bd_dom_sf"/>
</dbReference>
<accession>A0A317PGI4</accession>
<evidence type="ECO:0000256" key="9">
    <source>
        <dbReference type="ARBA" id="ARBA00023277"/>
    </source>
</evidence>
<dbReference type="SUPFAM" id="SSF51735">
    <property type="entry name" value="NAD(P)-binding Rossmann-fold domains"/>
    <property type="match status" value="1"/>
</dbReference>
<dbReference type="InterPro" id="IPR001509">
    <property type="entry name" value="Epimerase_deHydtase"/>
</dbReference>
<evidence type="ECO:0000256" key="8">
    <source>
        <dbReference type="ARBA" id="ARBA00023235"/>
    </source>
</evidence>
<proteinExistence type="inferred from homology"/>
<dbReference type="Pfam" id="PF01370">
    <property type="entry name" value="Epimerase"/>
    <property type="match status" value="1"/>
</dbReference>
<dbReference type="Gene3D" id="3.90.25.10">
    <property type="entry name" value="UDP-galactose 4-epimerase, domain 1"/>
    <property type="match status" value="1"/>
</dbReference>
<comment type="catalytic activity">
    <reaction evidence="1 10">
        <text>UDP-alpha-D-glucose = UDP-alpha-D-galactose</text>
        <dbReference type="Rhea" id="RHEA:22168"/>
        <dbReference type="ChEBI" id="CHEBI:58885"/>
        <dbReference type="ChEBI" id="CHEBI:66914"/>
        <dbReference type="EC" id="5.1.3.2"/>
    </reaction>
</comment>
<dbReference type="GO" id="GO:0003978">
    <property type="term" value="F:UDP-glucose 4-epimerase activity"/>
    <property type="evidence" value="ECO:0007669"/>
    <property type="project" value="UniProtKB-UniRule"/>
</dbReference>
<dbReference type="AlphaFoldDB" id="A0A317PGI4"/>